<evidence type="ECO:0000313" key="6">
    <source>
        <dbReference type="EMBL" id="SSX03517.1"/>
    </source>
</evidence>
<comment type="similarity">
    <text evidence="2">Belongs to the major royal jelly protein family.</text>
</comment>
<organism evidence="6">
    <name type="scientific">Culicoides sonorensis</name>
    <name type="common">Biting midge</name>
    <dbReference type="NCBI Taxonomy" id="179676"/>
    <lineage>
        <taxon>Eukaryota</taxon>
        <taxon>Metazoa</taxon>
        <taxon>Ecdysozoa</taxon>
        <taxon>Arthropoda</taxon>
        <taxon>Hexapoda</taxon>
        <taxon>Insecta</taxon>
        <taxon>Pterygota</taxon>
        <taxon>Neoptera</taxon>
        <taxon>Endopterygota</taxon>
        <taxon>Diptera</taxon>
        <taxon>Nematocera</taxon>
        <taxon>Chironomoidea</taxon>
        <taxon>Ceratopogonidae</taxon>
        <taxon>Ceratopogoninae</taxon>
        <taxon>Culicoides</taxon>
        <taxon>Monoculicoides</taxon>
    </lineage>
</organism>
<comment type="subcellular location">
    <subcellularLocation>
        <location evidence="1">Secreted</location>
    </subcellularLocation>
</comment>
<proteinExistence type="inferred from homology"/>
<reference evidence="7" key="2">
    <citation type="submission" date="2018-07" db="EMBL/GenBank/DDBJ databases">
        <authorList>
            <person name="Quirk P.G."/>
            <person name="Krulwich T.A."/>
        </authorList>
    </citation>
    <scope>NUCLEOTIDE SEQUENCE</scope>
</reference>
<accession>A0A336KGE7</accession>
<dbReference type="InterPro" id="IPR017996">
    <property type="entry name" value="MRJP/yellow-related"/>
</dbReference>
<dbReference type="EMBL" id="UFQS01000391">
    <property type="protein sequence ID" value="SSX03517.1"/>
    <property type="molecule type" value="Genomic_DNA"/>
</dbReference>
<gene>
    <name evidence="6" type="primary">CSON009786</name>
</gene>
<keyword evidence="3" id="KW-0964">Secreted</keyword>
<dbReference type="Pfam" id="PF03022">
    <property type="entry name" value="MRJP"/>
    <property type="match status" value="1"/>
</dbReference>
<feature type="chain" id="PRO_5036328517" evidence="5">
    <location>
        <begin position="19"/>
        <end position="659"/>
    </location>
</feature>
<dbReference type="SUPFAM" id="SSF63825">
    <property type="entry name" value="YWTD domain"/>
    <property type="match status" value="1"/>
</dbReference>
<protein>
    <submittedName>
        <fullName evidence="6">CSON009786 protein</fullName>
    </submittedName>
</protein>
<dbReference type="GO" id="GO:0005576">
    <property type="term" value="C:extracellular region"/>
    <property type="evidence" value="ECO:0007669"/>
    <property type="project" value="UniProtKB-SubCell"/>
</dbReference>
<keyword evidence="4 5" id="KW-0732">Signal</keyword>
<sequence length="659" mass="76646">MYFKEIFALCMLVVAVAGTHYNIYARNYPQKYNGPHYREPSYEQGYKNVKLHKLCSWNVVSYTYANNLDRDDSWGSCKVDSGRAFVPENNIPLGFAFSDDRRVFVSLPRNRLGVYSTLAYFHLDDIKDEQCPPLLPYPPRANHTLDSECCSAENLVNVNRVSLDSHGRLWAVDRNALGLNDKIWEHGSPALVVYDLKTDTLIRRALLPSDMYQKYQLGLVSLTVNVNPKDGDDAYVYIVDTWNGCVVVYSYKQNKFWKLCSPEFFSDAKYSKLNVKTRKNKEVTYWKDNFFTDCSRDFKNQELVCTSDCSLDVFTIPFTDLNSEEVARCYPKPNVRFLGEKCDKCQSSVHTLNKETQVVWQLQEQKYGVGCWNRENPLTPESVQTVVSDHDRLPFVTDIELTSVDLSKFKDNYHVESYTNSYGYNNGNYIVVFSNNYQGVLEHGFDHYEENFGFYFFDENEALEAYPQCLQKSYSISYKPTTYHAAPESHYLARQSYQHQSYNTKPYQPPTYQPSYKPAPVYVAPKPTYHPQSQYASRQYTRTYRNPKFGKKYSFIILHNLTINTVLIICKLAVHYNYSTLFRSLLEDSIISMQPFLFNVYLKDIKIQRYNNALTLTTFIEVANQIIIIFKLLCVVPTDKETQNISWAIKGNNEQVELY</sequence>
<name>A0A336KGE7_CULSO</name>
<evidence type="ECO:0000256" key="2">
    <source>
        <dbReference type="ARBA" id="ARBA00009127"/>
    </source>
</evidence>
<dbReference type="PANTHER" id="PTHR10009">
    <property type="entry name" value="PROTEIN YELLOW-RELATED"/>
    <property type="match status" value="1"/>
</dbReference>
<feature type="signal peptide" evidence="5">
    <location>
        <begin position="1"/>
        <end position="18"/>
    </location>
</feature>
<dbReference type="AlphaFoldDB" id="A0A336KGE7"/>
<dbReference type="Gene3D" id="2.120.10.30">
    <property type="entry name" value="TolB, C-terminal domain"/>
    <property type="match status" value="1"/>
</dbReference>
<evidence type="ECO:0000313" key="7">
    <source>
        <dbReference type="EMBL" id="SSX23882.1"/>
    </source>
</evidence>
<evidence type="ECO:0000256" key="3">
    <source>
        <dbReference type="ARBA" id="ARBA00022525"/>
    </source>
</evidence>
<evidence type="ECO:0000256" key="1">
    <source>
        <dbReference type="ARBA" id="ARBA00004613"/>
    </source>
</evidence>
<dbReference type="VEuPathDB" id="VectorBase:CSON009786"/>
<dbReference type="EMBL" id="UFQT01000391">
    <property type="protein sequence ID" value="SSX23882.1"/>
    <property type="molecule type" value="Genomic_DNA"/>
</dbReference>
<evidence type="ECO:0000256" key="4">
    <source>
        <dbReference type="ARBA" id="ARBA00022729"/>
    </source>
</evidence>
<dbReference type="PANTHER" id="PTHR10009:SF18">
    <property type="entry name" value="PROTEIN YELLOW-LIKE PROTEIN"/>
    <property type="match status" value="1"/>
</dbReference>
<evidence type="ECO:0000256" key="5">
    <source>
        <dbReference type="SAM" id="SignalP"/>
    </source>
</evidence>
<reference evidence="6" key="1">
    <citation type="submission" date="2018-04" db="EMBL/GenBank/DDBJ databases">
        <authorList>
            <person name="Go L.Y."/>
            <person name="Mitchell J.A."/>
        </authorList>
    </citation>
    <scope>NUCLEOTIDE SEQUENCE</scope>
    <source>
        <tissue evidence="6">Whole organism</tissue>
    </source>
</reference>
<dbReference type="InterPro" id="IPR011042">
    <property type="entry name" value="6-blade_b-propeller_TolB-like"/>
</dbReference>